<proteinExistence type="predicted"/>
<feature type="transmembrane region" description="Helical" evidence="2">
    <location>
        <begin position="86"/>
        <end position="106"/>
    </location>
</feature>
<dbReference type="AlphaFoldDB" id="A0A0F0LDH7"/>
<dbReference type="STRING" id="582680.RS86_03671"/>
<feature type="transmembrane region" description="Helical" evidence="2">
    <location>
        <begin position="151"/>
        <end position="170"/>
    </location>
</feature>
<keyword evidence="2" id="KW-0472">Membrane</keyword>
<reference evidence="3 4" key="1">
    <citation type="submission" date="2015-02" db="EMBL/GenBank/DDBJ databases">
        <title>Draft genome sequences of ten Microbacterium spp. with emphasis on heavy metal contaminated environments.</title>
        <authorList>
            <person name="Corretto E."/>
        </authorList>
    </citation>
    <scope>NUCLEOTIDE SEQUENCE [LARGE SCALE GENOMIC DNA]</scope>
    <source>
        <strain evidence="3 4">ARN176</strain>
    </source>
</reference>
<dbReference type="EMBL" id="JYIX01000040">
    <property type="protein sequence ID" value="KJL30729.1"/>
    <property type="molecule type" value="Genomic_DNA"/>
</dbReference>
<organism evidence="3 4">
    <name type="scientific">Microbacterium azadirachtae</name>
    <dbReference type="NCBI Taxonomy" id="582680"/>
    <lineage>
        <taxon>Bacteria</taxon>
        <taxon>Bacillati</taxon>
        <taxon>Actinomycetota</taxon>
        <taxon>Actinomycetes</taxon>
        <taxon>Micrococcales</taxon>
        <taxon>Microbacteriaceae</taxon>
        <taxon>Microbacterium</taxon>
    </lineage>
</organism>
<keyword evidence="2" id="KW-1133">Transmembrane helix</keyword>
<evidence type="ECO:0000313" key="4">
    <source>
        <dbReference type="Proteomes" id="UP000033740"/>
    </source>
</evidence>
<feature type="transmembrane region" description="Helical" evidence="2">
    <location>
        <begin position="126"/>
        <end position="144"/>
    </location>
</feature>
<dbReference type="RefSeq" id="WP_045273721.1">
    <property type="nucleotide sequence ID" value="NZ_JYIX01000040.1"/>
</dbReference>
<evidence type="ECO:0008006" key="5">
    <source>
        <dbReference type="Google" id="ProtNLM"/>
    </source>
</evidence>
<evidence type="ECO:0000313" key="3">
    <source>
        <dbReference type="EMBL" id="KJL30729.1"/>
    </source>
</evidence>
<keyword evidence="4" id="KW-1185">Reference proteome</keyword>
<keyword evidence="2" id="KW-0812">Transmembrane</keyword>
<evidence type="ECO:0000256" key="2">
    <source>
        <dbReference type="SAM" id="Phobius"/>
    </source>
</evidence>
<evidence type="ECO:0000256" key="1">
    <source>
        <dbReference type="SAM" id="MobiDB-lite"/>
    </source>
</evidence>
<comment type="caution">
    <text evidence="3">The sequence shown here is derived from an EMBL/GenBank/DDBJ whole genome shotgun (WGS) entry which is preliminary data.</text>
</comment>
<accession>A0A0F0LDH7</accession>
<dbReference type="PATRIC" id="fig|582680.6.peg.3755"/>
<sequence>MTTDPDDALRWEGDEPDAPDASAKNEPPAAPDAQTSADPAPEVARAAQSTAGTPAAEHVATAGTTPAAEAEADVDDEPAGIGNAALVFYGIIGGVYLLFAVGWIVGGFRLRPRASLLLGDWTYFPWMWLAALAPILWFAAAWVLTRGSATWIRIVALIAGAALLVPWPFVMFGTVGA</sequence>
<dbReference type="Proteomes" id="UP000033740">
    <property type="component" value="Unassembled WGS sequence"/>
</dbReference>
<feature type="compositionally biased region" description="Low complexity" evidence="1">
    <location>
        <begin position="60"/>
        <end position="69"/>
    </location>
</feature>
<feature type="region of interest" description="Disordered" evidence="1">
    <location>
        <begin position="1"/>
        <end position="73"/>
    </location>
</feature>
<gene>
    <name evidence="3" type="ORF">RS86_03671</name>
</gene>
<protein>
    <recommendedName>
        <fullName evidence="5">DNA polymerase III subunit gamma/tau</fullName>
    </recommendedName>
</protein>
<name>A0A0F0LDH7_9MICO</name>